<dbReference type="Gene3D" id="3.90.1150.10">
    <property type="entry name" value="Aspartate Aminotransferase, domain 1"/>
    <property type="match status" value="1"/>
</dbReference>
<dbReference type="AlphaFoldDB" id="A0A382BF22"/>
<dbReference type="EMBL" id="UINC01029330">
    <property type="protein sequence ID" value="SVB11862.1"/>
    <property type="molecule type" value="Genomic_DNA"/>
</dbReference>
<protein>
    <submittedName>
        <fullName evidence="1">Uncharacterized protein</fullName>
    </submittedName>
</protein>
<gene>
    <name evidence="1" type="ORF">METZ01_LOCUS164716</name>
</gene>
<reference evidence="1" key="1">
    <citation type="submission" date="2018-05" db="EMBL/GenBank/DDBJ databases">
        <authorList>
            <person name="Lanie J.A."/>
            <person name="Ng W.-L."/>
            <person name="Kazmierczak K.M."/>
            <person name="Andrzejewski T.M."/>
            <person name="Davidsen T.M."/>
            <person name="Wayne K.J."/>
            <person name="Tettelin H."/>
            <person name="Glass J.I."/>
            <person name="Rusch D."/>
            <person name="Podicherti R."/>
            <person name="Tsui H.-C.T."/>
            <person name="Winkler M.E."/>
        </authorList>
    </citation>
    <scope>NUCLEOTIDE SEQUENCE</scope>
</reference>
<name>A0A382BF22_9ZZZZ</name>
<dbReference type="InterPro" id="IPR015422">
    <property type="entry name" value="PyrdxlP-dep_Trfase_small"/>
</dbReference>
<feature type="non-terminal residue" evidence="1">
    <location>
        <position position="1"/>
    </location>
</feature>
<organism evidence="1">
    <name type="scientific">marine metagenome</name>
    <dbReference type="NCBI Taxonomy" id="408172"/>
    <lineage>
        <taxon>unclassified sequences</taxon>
        <taxon>metagenomes</taxon>
        <taxon>ecological metagenomes</taxon>
    </lineage>
</organism>
<proteinExistence type="predicted"/>
<evidence type="ECO:0000313" key="1">
    <source>
        <dbReference type="EMBL" id="SVB11862.1"/>
    </source>
</evidence>
<accession>A0A382BF22</accession>
<sequence length="29" mass="3275">GQCALYCVTEVHTKQDIEILVNNLKEIIS</sequence>